<name>A0A1Q5SNN6_9EURO</name>
<gene>
    <name evidence="1" type="ORF">PENSUB_13680</name>
</gene>
<dbReference type="AlphaFoldDB" id="A0A1Q5SNN6"/>
<dbReference type="STRING" id="1316194.A0A1Q5SNN6"/>
<sequence>MGDASGVGGWEVVTARNQEERSSGPGLGSPTPAHLTKTLYIPHHDGSTSDISVFQVTEQYKESVKGRGMGSASYVVALGRMPKPQVDSKDLATGENEIVYNVNFQDAALNLTSSSSDESPVEANVVIESAEDRAATITLKSQDESAVEAISMSTSYTIPPTTRKKKVYAHPYFGFQFPGENGKFLEWQIHPVSQGRLRYTLVRNPKAQGTSNGATPIISPDEDILAIYHHIGDTISLPLPVSEGMLLVSSEMDSATEAIVVASALGMLWKLRLLCKTGESTGSNSKVSKKGRLGFIKGLLHKN</sequence>
<proteinExistence type="predicted"/>
<evidence type="ECO:0000313" key="1">
    <source>
        <dbReference type="EMBL" id="OKO89614.1"/>
    </source>
</evidence>
<comment type="caution">
    <text evidence="1">The sequence shown here is derived from an EMBL/GenBank/DDBJ whole genome shotgun (WGS) entry which is preliminary data.</text>
</comment>
<dbReference type="OrthoDB" id="5212373at2759"/>
<organism evidence="1 2">
    <name type="scientific">Penicillium subrubescens</name>
    <dbReference type="NCBI Taxonomy" id="1316194"/>
    <lineage>
        <taxon>Eukaryota</taxon>
        <taxon>Fungi</taxon>
        <taxon>Dikarya</taxon>
        <taxon>Ascomycota</taxon>
        <taxon>Pezizomycotina</taxon>
        <taxon>Eurotiomycetes</taxon>
        <taxon>Eurotiomycetidae</taxon>
        <taxon>Eurotiales</taxon>
        <taxon>Aspergillaceae</taxon>
        <taxon>Penicillium</taxon>
    </lineage>
</organism>
<protein>
    <submittedName>
        <fullName evidence="1">Uncharacterized protein</fullName>
    </submittedName>
</protein>
<dbReference type="Proteomes" id="UP000186955">
    <property type="component" value="Unassembled WGS sequence"/>
</dbReference>
<accession>A0A1Q5SNN6</accession>
<keyword evidence="2" id="KW-1185">Reference proteome</keyword>
<reference evidence="1 2" key="1">
    <citation type="submission" date="2016-10" db="EMBL/GenBank/DDBJ databases">
        <title>Genome sequence of the ascomycete fungus Penicillium subrubescens.</title>
        <authorList>
            <person name="De Vries R.P."/>
            <person name="Peng M."/>
            <person name="Dilokpimol A."/>
            <person name="Hilden K."/>
            <person name="Makela M.R."/>
            <person name="Grigoriev I."/>
            <person name="Riley R."/>
            <person name="Granchi Z."/>
        </authorList>
    </citation>
    <scope>NUCLEOTIDE SEQUENCE [LARGE SCALE GENOMIC DNA]</scope>
    <source>
        <strain evidence="1 2">CBS 132785</strain>
    </source>
</reference>
<evidence type="ECO:0000313" key="2">
    <source>
        <dbReference type="Proteomes" id="UP000186955"/>
    </source>
</evidence>
<dbReference type="EMBL" id="MNBE01000773">
    <property type="protein sequence ID" value="OKO89614.1"/>
    <property type="molecule type" value="Genomic_DNA"/>
</dbReference>